<dbReference type="EMBL" id="AJWY01008838">
    <property type="protein sequence ID" value="EKC60087.1"/>
    <property type="molecule type" value="Genomic_DNA"/>
</dbReference>
<proteinExistence type="predicted"/>
<name>K1SHL3_9ZZZZ</name>
<comment type="caution">
    <text evidence="1">The sequence shown here is derived from an EMBL/GenBank/DDBJ whole genome shotgun (WGS) entry which is preliminary data.</text>
</comment>
<protein>
    <submittedName>
        <fullName evidence="1">Uncharacterized protein</fullName>
    </submittedName>
</protein>
<sequence>VFLADTSYALALAQENFKDIRFYFTSEF</sequence>
<organism evidence="1">
    <name type="scientific">human gut metagenome</name>
    <dbReference type="NCBI Taxonomy" id="408170"/>
    <lineage>
        <taxon>unclassified sequences</taxon>
        <taxon>metagenomes</taxon>
        <taxon>organismal metagenomes</taxon>
    </lineage>
</organism>
<dbReference type="AlphaFoldDB" id="K1SHL3"/>
<reference evidence="1" key="1">
    <citation type="journal article" date="2013" name="Environ. Microbiol.">
        <title>Microbiota from the distal guts of lean and obese adolescents exhibit partial functional redundancy besides clear differences in community structure.</title>
        <authorList>
            <person name="Ferrer M."/>
            <person name="Ruiz A."/>
            <person name="Lanza F."/>
            <person name="Haange S.B."/>
            <person name="Oberbach A."/>
            <person name="Till H."/>
            <person name="Bargiela R."/>
            <person name="Campoy C."/>
            <person name="Segura M.T."/>
            <person name="Richter M."/>
            <person name="von Bergen M."/>
            <person name="Seifert J."/>
            <person name="Suarez A."/>
        </authorList>
    </citation>
    <scope>NUCLEOTIDE SEQUENCE</scope>
</reference>
<accession>K1SHL3</accession>
<feature type="non-terminal residue" evidence="1">
    <location>
        <position position="1"/>
    </location>
</feature>
<evidence type="ECO:0000313" key="1">
    <source>
        <dbReference type="EMBL" id="EKC60087.1"/>
    </source>
</evidence>
<gene>
    <name evidence="1" type="ORF">LEA_13048</name>
</gene>